<gene>
    <name evidence="3" type="ORF">RFI_33391</name>
</gene>
<comment type="similarity">
    <text evidence="1">Belongs to the cullin family.</text>
</comment>
<evidence type="ECO:0000313" key="3">
    <source>
        <dbReference type="EMBL" id="ETO04011.1"/>
    </source>
</evidence>
<dbReference type="EMBL" id="ASPP01030846">
    <property type="protein sequence ID" value="ETO04011.1"/>
    <property type="molecule type" value="Genomic_DNA"/>
</dbReference>
<dbReference type="GO" id="GO:0031625">
    <property type="term" value="F:ubiquitin protein ligase binding"/>
    <property type="evidence" value="ECO:0007669"/>
    <property type="project" value="InterPro"/>
</dbReference>
<feature type="domain" description="Cullin N-terminal" evidence="2">
    <location>
        <begin position="1"/>
        <end position="156"/>
    </location>
</feature>
<dbReference type="GO" id="GO:0006511">
    <property type="term" value="P:ubiquitin-dependent protein catabolic process"/>
    <property type="evidence" value="ECO:0007669"/>
    <property type="project" value="InterPro"/>
</dbReference>
<dbReference type="InterPro" id="IPR016159">
    <property type="entry name" value="Cullin_repeat-like_dom_sf"/>
</dbReference>
<feature type="non-terminal residue" evidence="3">
    <location>
        <position position="1"/>
    </location>
</feature>
<dbReference type="Pfam" id="PF00888">
    <property type="entry name" value="Cullin"/>
    <property type="match status" value="1"/>
</dbReference>
<dbReference type="PANTHER" id="PTHR11932">
    <property type="entry name" value="CULLIN"/>
    <property type="match status" value="1"/>
</dbReference>
<dbReference type="Gene3D" id="1.20.1310.10">
    <property type="entry name" value="Cullin Repeats"/>
    <property type="match status" value="1"/>
</dbReference>
<dbReference type="Proteomes" id="UP000023152">
    <property type="component" value="Unassembled WGS sequence"/>
</dbReference>
<dbReference type="AlphaFoldDB" id="X6LRI4"/>
<accession>X6LRI4</accession>
<proteinExistence type="inferred from homology"/>
<feature type="non-terminal residue" evidence="3">
    <location>
        <position position="157"/>
    </location>
</feature>
<keyword evidence="4" id="KW-1185">Reference proteome</keyword>
<reference evidence="3 4" key="1">
    <citation type="journal article" date="2013" name="Curr. Biol.">
        <title>The Genome of the Foraminiferan Reticulomyxa filosa.</title>
        <authorList>
            <person name="Glockner G."/>
            <person name="Hulsmann N."/>
            <person name="Schleicher M."/>
            <person name="Noegel A.A."/>
            <person name="Eichinger L."/>
            <person name="Gallinger C."/>
            <person name="Pawlowski J."/>
            <person name="Sierra R."/>
            <person name="Euteneuer U."/>
            <person name="Pillet L."/>
            <person name="Moustafa A."/>
            <person name="Platzer M."/>
            <person name="Groth M."/>
            <person name="Szafranski K."/>
            <person name="Schliwa M."/>
        </authorList>
    </citation>
    <scope>NUCLEOTIDE SEQUENCE [LARGE SCALE GENOMIC DNA]</scope>
</reference>
<sequence>DKSYCEGKKKMDSYNLGVLKFKERLCMNSHILPRLKTELLTKLRKEREGEIIDRPLVSDTLRMFVELDECEASCRCSLYYAHFEREFLEETHSFYGNESEMYITQNSVPEYLIRAEKRLIEEHERADAYIPKHDTKHALIKAVEFELIGRYKETLVD</sequence>
<comment type="caution">
    <text evidence="3">The sequence shown here is derived from an EMBL/GenBank/DDBJ whole genome shotgun (WGS) entry which is preliminary data.</text>
</comment>
<evidence type="ECO:0000256" key="1">
    <source>
        <dbReference type="ARBA" id="ARBA00006019"/>
    </source>
</evidence>
<dbReference type="OrthoDB" id="27073at2759"/>
<organism evidence="3 4">
    <name type="scientific">Reticulomyxa filosa</name>
    <dbReference type="NCBI Taxonomy" id="46433"/>
    <lineage>
        <taxon>Eukaryota</taxon>
        <taxon>Sar</taxon>
        <taxon>Rhizaria</taxon>
        <taxon>Retaria</taxon>
        <taxon>Foraminifera</taxon>
        <taxon>Monothalamids</taxon>
        <taxon>Reticulomyxidae</taxon>
        <taxon>Reticulomyxa</taxon>
    </lineage>
</organism>
<dbReference type="InterPro" id="IPR001373">
    <property type="entry name" value="Cullin_N"/>
</dbReference>
<evidence type="ECO:0000313" key="4">
    <source>
        <dbReference type="Proteomes" id="UP000023152"/>
    </source>
</evidence>
<evidence type="ECO:0000259" key="2">
    <source>
        <dbReference type="Pfam" id="PF00888"/>
    </source>
</evidence>
<protein>
    <recommendedName>
        <fullName evidence="2">Cullin N-terminal domain-containing protein</fullName>
    </recommendedName>
</protein>
<name>X6LRI4_RETFI</name>
<dbReference type="FunFam" id="1.20.1310.10:FF:000001">
    <property type="entry name" value="Cullin 3"/>
    <property type="match status" value="1"/>
</dbReference>
<dbReference type="InterPro" id="IPR045093">
    <property type="entry name" value="Cullin"/>
</dbReference>
<dbReference type="SUPFAM" id="SSF74788">
    <property type="entry name" value="Cullin repeat-like"/>
    <property type="match status" value="1"/>
</dbReference>